<feature type="compositionally biased region" description="Basic residues" evidence="3">
    <location>
        <begin position="893"/>
        <end position="906"/>
    </location>
</feature>
<dbReference type="PROSITE" id="PS50068">
    <property type="entry name" value="LDLRA_2"/>
    <property type="match status" value="1"/>
</dbReference>
<evidence type="ECO:0000313" key="6">
    <source>
        <dbReference type="EMBL" id="EFN60355.1"/>
    </source>
</evidence>
<dbReference type="InterPro" id="IPR000859">
    <property type="entry name" value="CUB_dom"/>
</dbReference>
<comment type="caution">
    <text evidence="2">Lacks conserved residue(s) required for the propagation of feature annotation.</text>
</comment>
<gene>
    <name evidence="6" type="ORF">EAG_08767</name>
</gene>
<dbReference type="CDD" id="cd00041">
    <property type="entry name" value="CUB"/>
    <property type="match status" value="1"/>
</dbReference>
<dbReference type="OMA" id="PECPRKQ"/>
<dbReference type="FunCoup" id="E2B1T4">
    <property type="interactions" value="84"/>
</dbReference>
<feature type="domain" description="CUB" evidence="5">
    <location>
        <begin position="158"/>
        <end position="290"/>
    </location>
</feature>
<dbReference type="Pfam" id="PF25090">
    <property type="entry name" value="DUF7805"/>
    <property type="match status" value="1"/>
</dbReference>
<reference evidence="6 7" key="1">
    <citation type="journal article" date="2010" name="Science">
        <title>Genomic comparison of the ants Camponotus floridanus and Harpegnathos saltator.</title>
        <authorList>
            <person name="Bonasio R."/>
            <person name="Zhang G."/>
            <person name="Ye C."/>
            <person name="Mutti N.S."/>
            <person name="Fang X."/>
            <person name="Qin N."/>
            <person name="Donahue G."/>
            <person name="Yang P."/>
            <person name="Li Q."/>
            <person name="Li C."/>
            <person name="Zhang P."/>
            <person name="Huang Z."/>
            <person name="Berger S.L."/>
            <person name="Reinberg D."/>
            <person name="Wang J."/>
            <person name="Liebig J."/>
        </authorList>
    </citation>
    <scope>NUCLEOTIDE SEQUENCE [LARGE SCALE GENOMIC DNA]</scope>
    <source>
        <strain evidence="7">C129</strain>
    </source>
</reference>
<dbReference type="InterPro" id="IPR053207">
    <property type="entry name" value="Non-NMDA_GluR_Accessory"/>
</dbReference>
<dbReference type="SUPFAM" id="SSF57424">
    <property type="entry name" value="LDL receptor-like module"/>
    <property type="match status" value="1"/>
</dbReference>
<organism evidence="7">
    <name type="scientific">Camponotus floridanus</name>
    <name type="common">Florida carpenter ant</name>
    <dbReference type="NCBI Taxonomy" id="104421"/>
    <lineage>
        <taxon>Eukaryota</taxon>
        <taxon>Metazoa</taxon>
        <taxon>Ecdysozoa</taxon>
        <taxon>Arthropoda</taxon>
        <taxon>Hexapoda</taxon>
        <taxon>Insecta</taxon>
        <taxon>Pterygota</taxon>
        <taxon>Neoptera</taxon>
        <taxon>Endopterygota</taxon>
        <taxon>Hymenoptera</taxon>
        <taxon>Apocrita</taxon>
        <taxon>Aculeata</taxon>
        <taxon>Formicoidea</taxon>
        <taxon>Formicidae</taxon>
        <taxon>Formicinae</taxon>
        <taxon>Camponotus</taxon>
    </lineage>
</organism>
<proteinExistence type="predicted"/>
<dbReference type="PROSITE" id="PS01180">
    <property type="entry name" value="CUB"/>
    <property type="match status" value="1"/>
</dbReference>
<keyword evidence="7" id="KW-1185">Reference proteome</keyword>
<dbReference type="SMART" id="SM00192">
    <property type="entry name" value="LDLa"/>
    <property type="match status" value="1"/>
</dbReference>
<dbReference type="InParanoid" id="E2B1T4"/>
<evidence type="ECO:0000256" key="2">
    <source>
        <dbReference type="PROSITE-ProRule" id="PRU00124"/>
    </source>
</evidence>
<dbReference type="STRING" id="104421.E2B1T4"/>
<evidence type="ECO:0000259" key="5">
    <source>
        <dbReference type="PROSITE" id="PS01180"/>
    </source>
</evidence>
<evidence type="ECO:0000256" key="4">
    <source>
        <dbReference type="SAM" id="Phobius"/>
    </source>
</evidence>
<accession>E2B1T4</accession>
<dbReference type="Gene3D" id="4.10.400.10">
    <property type="entry name" value="Low-density Lipoprotein Receptor"/>
    <property type="match status" value="1"/>
</dbReference>
<keyword evidence="1 2" id="KW-1015">Disulfide bond</keyword>
<evidence type="ECO:0000256" key="3">
    <source>
        <dbReference type="SAM" id="MobiDB-lite"/>
    </source>
</evidence>
<name>E2B1T4_CAMFO</name>
<dbReference type="EMBL" id="GL444956">
    <property type="protein sequence ID" value="EFN60355.1"/>
    <property type="molecule type" value="Genomic_DNA"/>
</dbReference>
<keyword evidence="4" id="KW-0472">Membrane</keyword>
<dbReference type="SUPFAM" id="SSF49854">
    <property type="entry name" value="Spermadhesin, CUB domain"/>
    <property type="match status" value="2"/>
</dbReference>
<feature type="region of interest" description="Disordered" evidence="3">
    <location>
        <begin position="893"/>
        <end position="918"/>
    </location>
</feature>
<evidence type="ECO:0000313" key="7">
    <source>
        <dbReference type="Proteomes" id="UP000000311"/>
    </source>
</evidence>
<keyword evidence="4" id="KW-1133">Transmembrane helix</keyword>
<evidence type="ECO:0000256" key="1">
    <source>
        <dbReference type="ARBA" id="ARBA00023157"/>
    </source>
</evidence>
<dbReference type="PANTHER" id="PTHR47537">
    <property type="entry name" value="CUBILIN"/>
    <property type="match status" value="1"/>
</dbReference>
<protein>
    <recommendedName>
        <fullName evidence="5">CUB domain-containing protein</fullName>
    </recommendedName>
</protein>
<dbReference type="AlphaFoldDB" id="E2B1T4"/>
<sequence length="918" mass="101004">MCTPCNRTYHGREGRTYKLDLPRPAEERLPFLCHLTFTAAGQGYGELVQLLWDAFSVGRIDANADNYFTSCPEGSLQLAELGRHFTGGSWCGVGEGRASYYSETSTVTASIRLFHAPSTVPFEFRLRFRFVSRNEAVARLGKPELPVERGSPVPGTYCSRNFYECHLKQCRLQSPNYPGEYPRNASCLITVRQKEVPTCKHAMISVKSTSTGPVGLNAAVNTSLSVWQDCPPERDRLIFRDGARTEDAVLLVYCGGPLPQITARGPAMQVEFRSSPVAIPLGASSLRLELELRVVYVDSDGLDYAKGAQGCHFFVNGTGVGAKRSGTIRAPLHALPPGSSCTWNIKGAIGDRVWIYFSSYSQRDLTGNGDNNASAGQSAMDSTPLSLLCAVKLIFWDGAPNTGQPMATLCDDTPKLCAHAALRNITRSTRPCTEDESYLTAAPSLTLRMETVLGTALHPINFHARYEFVSTLQPGEPWGDGVCSRVWRKARTGEVMSPRDVRLFGRGGSSKLDCRYRVEAGSGERVRLTLHNVSLGESTMCMSDSDPHTGRPRCVQEVGSREARLVLYEAPWRDVKVPRACLCDNTSHLPLTYISSGRAIEITFLVDQQAPHEDFDTLFFYASFELIRVPECPRKQRIRGEGGELRFIMPPLSRPDIYCEGLPWLVEARENRSLFVLTWGWFLPLEPPTVSPESPSGTGIGEQKCPTTNRILLYSGWPQKLLKVVCPAEPGAREFTVHVFSEEWLGATEEGKWPGPPRPPALLLDFVARESGQAAASWLEISKSRAALRRQLRLPERGVITENETNGMPSHIGDCPHKCPELGACIAASLWCDGYEHCPSGHDEANCGNGARLLGLLPSTVWLVMAGVAGIVTAFACLFTILISRSKARTKRLHYKGTKKSKKPRRAPTEETLLGAAS</sequence>
<dbReference type="InterPro" id="IPR056707">
    <property type="entry name" value="DUF7805"/>
</dbReference>
<dbReference type="InterPro" id="IPR002172">
    <property type="entry name" value="LDrepeatLR_classA_rpt"/>
</dbReference>
<feature type="disulfide bond" evidence="2">
    <location>
        <begin position="832"/>
        <end position="847"/>
    </location>
</feature>
<dbReference type="InterPro" id="IPR035914">
    <property type="entry name" value="Sperma_CUB_dom_sf"/>
</dbReference>
<dbReference type="PANTHER" id="PTHR47537:SF8">
    <property type="entry name" value="CUB DOMAIN-CONTAINING PROTEIN"/>
    <property type="match status" value="1"/>
</dbReference>
<feature type="transmembrane region" description="Helical" evidence="4">
    <location>
        <begin position="861"/>
        <end position="883"/>
    </location>
</feature>
<dbReference type="Gene3D" id="2.60.120.290">
    <property type="entry name" value="Spermadhesin, CUB domain"/>
    <property type="match status" value="2"/>
</dbReference>
<dbReference type="InterPro" id="IPR036055">
    <property type="entry name" value="LDL_receptor-like_sf"/>
</dbReference>
<keyword evidence="4" id="KW-0812">Transmembrane</keyword>
<dbReference type="OrthoDB" id="10037824at2759"/>
<dbReference type="GO" id="GO:0005886">
    <property type="term" value="C:plasma membrane"/>
    <property type="evidence" value="ECO:0007669"/>
    <property type="project" value="TreeGrafter"/>
</dbReference>
<dbReference type="Proteomes" id="UP000000311">
    <property type="component" value="Unassembled WGS sequence"/>
</dbReference>